<dbReference type="OrthoDB" id="9768323at2"/>
<keyword evidence="3" id="KW-0436">Ligase</keyword>
<accession>A0A3S4RED1</accession>
<dbReference type="AlphaFoldDB" id="A0A3S4RED1"/>
<dbReference type="Pfam" id="PF01968">
    <property type="entry name" value="Hydantoinase_A"/>
    <property type="match status" value="1"/>
</dbReference>
<dbReference type="InterPro" id="IPR045079">
    <property type="entry name" value="Oxoprolinase-like"/>
</dbReference>
<reference evidence="3 4" key="1">
    <citation type="submission" date="2018-12" db="EMBL/GenBank/DDBJ databases">
        <authorList>
            <consortium name="Pathogen Informatics"/>
        </authorList>
    </citation>
    <scope>NUCLEOTIDE SEQUENCE [LARGE SCALE GENOMIC DNA]</scope>
    <source>
        <strain evidence="3 4">NCTC10485</strain>
    </source>
</reference>
<dbReference type="RefSeq" id="WP_126334243.1">
    <property type="nucleotide sequence ID" value="NZ_AP022604.1"/>
</dbReference>
<dbReference type="EC" id="6.4.1.6" evidence="3"/>
<gene>
    <name evidence="3" type="primary">acxA_2</name>
    <name evidence="3" type="ORF">NCTC10485_02740</name>
</gene>
<organism evidence="3 4">
    <name type="scientific">Mycolicibacterium chitae</name>
    <name type="common">Mycobacterium chitae</name>
    <dbReference type="NCBI Taxonomy" id="1792"/>
    <lineage>
        <taxon>Bacteria</taxon>
        <taxon>Bacillati</taxon>
        <taxon>Actinomycetota</taxon>
        <taxon>Actinomycetes</taxon>
        <taxon>Mycobacteriales</taxon>
        <taxon>Mycobacteriaceae</taxon>
        <taxon>Mycolicibacterium</taxon>
    </lineage>
</organism>
<dbReference type="EMBL" id="LR134355">
    <property type="protein sequence ID" value="VEG48446.1"/>
    <property type="molecule type" value="Genomic_DNA"/>
</dbReference>
<feature type="domain" description="Hydantoinase/oxoprolinase N-terminal" evidence="2">
    <location>
        <begin position="8"/>
        <end position="185"/>
    </location>
</feature>
<evidence type="ECO:0000313" key="4">
    <source>
        <dbReference type="Proteomes" id="UP000282551"/>
    </source>
</evidence>
<dbReference type="GO" id="GO:0006749">
    <property type="term" value="P:glutathione metabolic process"/>
    <property type="evidence" value="ECO:0007669"/>
    <property type="project" value="TreeGrafter"/>
</dbReference>
<sequence>MTSNAALRIGIDTGGTFTDLVLAEGEHVRIGTKSLTTYDDLANGLLRTIEKAEPGEGPVEQIVHGTTVALNAILTRRGADIGMLTTHGFRDLLDMARGWRPFEAMVDPRWRRPHELRPIIERSRRRTVSERMMADGEVLMTLDEDRLLQEVERLVADGCQGIAVCFLHAYKHPEHEQRAAELIRDRFPDIAVSTSAEVAPFPREYNRFSTCVLNAYVQPLMDSYTTRVEGRLREAGLEAPLTFMTNDGGLVTAEQVTSRPVATLNSGPVGGVMGVQAYAERLSMPNLVGFDMGGTSTEVAVVVDGRASVKRELEIEHDLLVSLPVVEIHSIGAGGGSLITIDDGGGLKVGPESAGSDPGPACYGHGGAQPTVTDAFLLLGVLDSQVPLGGEIFPDVAAAEAAFAPLATALGVTPADVARISAEVAIHNMAEAVRRLTVYRGADPREFGLVSYGAAGPLVATQIARALQMPRVVIPSLSGVFSAFGLLTAQAFEEEVTPVMATVSDEVAADIFARARTSLEALIRQLRGRGSRDVVVEAWLDATYLGQRWELAAVIDPSHPEPLQHLSEAFAAAHQRQFGYSLPAPIYVQTLRTRAVSTDQRRLFPPRLANSEPAQPKRRRDITLMGQLNRDVPVYNADEFAPHQVVAGPAVIEAQTYTGVLVTGDVATVNEFGDVIIEIEEKNR</sequence>
<dbReference type="GO" id="GO:0018710">
    <property type="term" value="F:acetone carboxylase activity"/>
    <property type="evidence" value="ECO:0007669"/>
    <property type="project" value="UniProtKB-EC"/>
</dbReference>
<keyword evidence="4" id="KW-1185">Reference proteome</keyword>
<dbReference type="Pfam" id="PF05378">
    <property type="entry name" value="Hydant_A_N"/>
    <property type="match status" value="1"/>
</dbReference>
<proteinExistence type="predicted"/>
<dbReference type="Proteomes" id="UP000282551">
    <property type="component" value="Chromosome"/>
</dbReference>
<evidence type="ECO:0000313" key="3">
    <source>
        <dbReference type="EMBL" id="VEG48446.1"/>
    </source>
</evidence>
<dbReference type="InterPro" id="IPR043129">
    <property type="entry name" value="ATPase_NBD"/>
</dbReference>
<name>A0A3S4RED1_MYCCI</name>
<protein>
    <submittedName>
        <fullName evidence="3">5-oxoprolinase</fullName>
        <ecNumber evidence="3">3.5.2.9</ecNumber>
        <ecNumber evidence="3">6.4.1.6</ecNumber>
    </submittedName>
</protein>
<dbReference type="GO" id="GO:0005829">
    <property type="term" value="C:cytosol"/>
    <property type="evidence" value="ECO:0007669"/>
    <property type="project" value="TreeGrafter"/>
</dbReference>
<dbReference type="SUPFAM" id="SSF53067">
    <property type="entry name" value="Actin-like ATPase domain"/>
    <property type="match status" value="1"/>
</dbReference>
<dbReference type="PANTHER" id="PTHR11365">
    <property type="entry name" value="5-OXOPROLINASE RELATED"/>
    <property type="match status" value="1"/>
</dbReference>
<dbReference type="PANTHER" id="PTHR11365:SF23">
    <property type="entry name" value="HYPOTHETICAL 5-OXOPROLINASE (EUROFUNG)-RELATED"/>
    <property type="match status" value="1"/>
</dbReference>
<evidence type="ECO:0000259" key="2">
    <source>
        <dbReference type="Pfam" id="PF05378"/>
    </source>
</evidence>
<keyword evidence="3" id="KW-0378">Hydrolase</keyword>
<dbReference type="InterPro" id="IPR008040">
    <property type="entry name" value="Hydant_A_N"/>
</dbReference>
<dbReference type="EC" id="3.5.2.9" evidence="3"/>
<dbReference type="InterPro" id="IPR002821">
    <property type="entry name" value="Hydantoinase_A"/>
</dbReference>
<evidence type="ECO:0000259" key="1">
    <source>
        <dbReference type="Pfam" id="PF01968"/>
    </source>
</evidence>
<dbReference type="GO" id="GO:0017168">
    <property type="term" value="F:5-oxoprolinase (ATP-hydrolyzing) activity"/>
    <property type="evidence" value="ECO:0007669"/>
    <property type="project" value="UniProtKB-EC"/>
</dbReference>
<feature type="domain" description="Hydantoinase A/oxoprolinase" evidence="1">
    <location>
        <begin position="207"/>
        <end position="493"/>
    </location>
</feature>